<evidence type="ECO:0000259" key="2">
    <source>
        <dbReference type="Pfam" id="PF01370"/>
    </source>
</evidence>
<dbReference type="InterPro" id="IPR036291">
    <property type="entry name" value="NAD(P)-bd_dom_sf"/>
</dbReference>
<protein>
    <submittedName>
        <fullName evidence="3">Dehydrogenase</fullName>
    </submittedName>
</protein>
<name>A0A0K1JNT1_9MICO</name>
<dbReference type="InterPro" id="IPR001509">
    <property type="entry name" value="Epimerase_deHydtase"/>
</dbReference>
<evidence type="ECO:0000313" key="4">
    <source>
        <dbReference type="Proteomes" id="UP000066480"/>
    </source>
</evidence>
<dbReference type="SUPFAM" id="SSF51735">
    <property type="entry name" value="NAD(P)-binding Rossmann-fold domains"/>
    <property type="match status" value="1"/>
</dbReference>
<accession>A0A0K1JNT1</accession>
<dbReference type="RefSeq" id="WP_052596127.1">
    <property type="nucleotide sequence ID" value="NZ_CP011112.1"/>
</dbReference>
<sequence>MKIFVAGASGAVGKHLVPQLIRAGHDVTGSTTSEAGARRLRDAGVVPAVMDGLDADSVRAAVLAAEPDVVIHQMTALASLKDMKHFDRQFHRTNLLRTDGTDHLLAAAREAGAKRFIAASYTGWPNERTGGPVKTEADPLDTQPHSDSKETLAAIRYMERVVSEAVDIEGVVLRYGAFYGPGNALAPGGEMWEQVRGRKLPLVGDASGVFSFTHIEDAASAAVVAVDHGGPGIYNIVDDEPAPVSVWLPYLSEVVGAKPPLRVPAWLAKPLAGGFAVGMMTTGRGSSNAKAKRELGWTPTYASWRDGFRATAGVGPAA</sequence>
<dbReference type="PATRIC" id="fig|571913.6.peg.5116"/>
<dbReference type="Pfam" id="PF01370">
    <property type="entry name" value="Epimerase"/>
    <property type="match status" value="1"/>
</dbReference>
<dbReference type="PANTHER" id="PTHR48079">
    <property type="entry name" value="PROTEIN YEEZ"/>
    <property type="match status" value="1"/>
</dbReference>
<dbReference type="OrthoDB" id="9795501at2"/>
<dbReference type="EMBL" id="CP011112">
    <property type="protein sequence ID" value="AKU18377.1"/>
    <property type="molecule type" value="Genomic_DNA"/>
</dbReference>
<dbReference type="Gene3D" id="3.40.50.720">
    <property type="entry name" value="NAD(P)-binding Rossmann-like Domain"/>
    <property type="match status" value="1"/>
</dbReference>
<evidence type="ECO:0000313" key="3">
    <source>
        <dbReference type="EMBL" id="AKU18377.1"/>
    </source>
</evidence>
<gene>
    <name evidence="3" type="ORF">VV02_25240</name>
</gene>
<dbReference type="STRING" id="571913.VV02_25240"/>
<dbReference type="KEGG" id="lmoi:VV02_25240"/>
<evidence type="ECO:0000256" key="1">
    <source>
        <dbReference type="SAM" id="MobiDB-lite"/>
    </source>
</evidence>
<dbReference type="PANTHER" id="PTHR48079:SF6">
    <property type="entry name" value="NAD(P)-BINDING DOMAIN-CONTAINING PROTEIN-RELATED"/>
    <property type="match status" value="1"/>
</dbReference>
<dbReference type="AlphaFoldDB" id="A0A0K1JNT1"/>
<dbReference type="InterPro" id="IPR051783">
    <property type="entry name" value="NAD(P)-dependent_oxidoreduct"/>
</dbReference>
<proteinExistence type="predicted"/>
<dbReference type="GO" id="GO:0004029">
    <property type="term" value="F:aldehyde dehydrogenase (NAD+) activity"/>
    <property type="evidence" value="ECO:0007669"/>
    <property type="project" value="TreeGrafter"/>
</dbReference>
<reference evidence="3 4" key="1">
    <citation type="submission" date="2015-03" db="EMBL/GenBank/DDBJ databases">
        <title>Luteipulveratus halotolerans sp. nov., a novel actinobacterium (Dermacoccaceae) from Sarawak, Malaysia.</title>
        <authorList>
            <person name="Juboi H."/>
            <person name="Basik A."/>
            <person name="Shamsul S.S."/>
            <person name="Arnold P."/>
            <person name="Schmitt E.K."/>
            <person name="Sanglier J.-J."/>
            <person name="Yeo T."/>
        </authorList>
    </citation>
    <scope>NUCLEOTIDE SEQUENCE [LARGE SCALE GENOMIC DNA]</scope>
    <source>
        <strain evidence="3 4">MN07-A0370</strain>
    </source>
</reference>
<feature type="region of interest" description="Disordered" evidence="1">
    <location>
        <begin position="127"/>
        <end position="146"/>
    </location>
</feature>
<dbReference type="Proteomes" id="UP000066480">
    <property type="component" value="Chromosome"/>
</dbReference>
<keyword evidence="4" id="KW-1185">Reference proteome</keyword>
<organism evidence="3 4">
    <name type="scientific">Luteipulveratus mongoliensis</name>
    <dbReference type="NCBI Taxonomy" id="571913"/>
    <lineage>
        <taxon>Bacteria</taxon>
        <taxon>Bacillati</taxon>
        <taxon>Actinomycetota</taxon>
        <taxon>Actinomycetes</taxon>
        <taxon>Micrococcales</taxon>
        <taxon>Dermacoccaceae</taxon>
        <taxon>Luteipulveratus</taxon>
    </lineage>
</organism>
<feature type="domain" description="NAD-dependent epimerase/dehydratase" evidence="2">
    <location>
        <begin position="3"/>
        <end position="236"/>
    </location>
</feature>
<dbReference type="GO" id="GO:0005737">
    <property type="term" value="C:cytoplasm"/>
    <property type="evidence" value="ECO:0007669"/>
    <property type="project" value="TreeGrafter"/>
</dbReference>